<dbReference type="InterPro" id="IPR035940">
    <property type="entry name" value="CAP_sf"/>
</dbReference>
<evidence type="ECO:0000313" key="2">
    <source>
        <dbReference type="EMBL" id="KAG2485689.1"/>
    </source>
</evidence>
<organism evidence="2 3">
    <name type="scientific">Edaphochlamys debaryana</name>
    <dbReference type="NCBI Taxonomy" id="47281"/>
    <lineage>
        <taxon>Eukaryota</taxon>
        <taxon>Viridiplantae</taxon>
        <taxon>Chlorophyta</taxon>
        <taxon>core chlorophytes</taxon>
        <taxon>Chlorophyceae</taxon>
        <taxon>CS clade</taxon>
        <taxon>Chlamydomonadales</taxon>
        <taxon>Chlamydomonadales incertae sedis</taxon>
        <taxon>Edaphochlamys</taxon>
    </lineage>
</organism>
<sequence length="422" mass="44027">MHIARDSWILRPMRNHKKYLANHGTEPTPQQAVAKFAFSPPPPHRTQGGTRAPPVGISCTDETLLLQRHNAYRALHGAPALTWSPTLAATAQTYAATLAANECILVHADQSSVAFADKWGENLGMAWTTSPDGIDQNCVDSLDRWYNEVVDYLFTSTPWTSNSATGKVVWKSSGTLGCGVATGLMSGGATCKAIVCRYQAPGNFVTDAQFLANGLAPVAAPPAVPCAPTAAPAVPRAFTSQPPATVAHPAAAPAAFPAVPAAPAPAAAASAAGPAPVVVVSGGCPDQASWANGLTSTGSCNYGFAPQPANWLEWWTELLDGAAASPSSALNRTCAASVDQFYKESVNYVFSSTPYTTNQNSNVFRFTGLVWKASTRIGCGAAYGAWGATGSCKVVVCRLMAAGNFIGDDWFTANVFPKLTTG</sequence>
<gene>
    <name evidence="2" type="ORF">HYH03_015576</name>
</gene>
<comment type="caution">
    <text evidence="2">The sequence shown here is derived from an EMBL/GenBank/DDBJ whole genome shotgun (WGS) entry which is preliminary data.</text>
</comment>
<dbReference type="Proteomes" id="UP000612055">
    <property type="component" value="Unassembled WGS sequence"/>
</dbReference>
<dbReference type="InterPro" id="IPR014044">
    <property type="entry name" value="CAP_dom"/>
</dbReference>
<evidence type="ECO:0000313" key="3">
    <source>
        <dbReference type="Proteomes" id="UP000612055"/>
    </source>
</evidence>
<dbReference type="PANTHER" id="PTHR10334">
    <property type="entry name" value="CYSTEINE-RICH SECRETORY PROTEIN-RELATED"/>
    <property type="match status" value="1"/>
</dbReference>
<dbReference type="Gene3D" id="3.40.33.10">
    <property type="entry name" value="CAP"/>
    <property type="match status" value="2"/>
</dbReference>
<proteinExistence type="predicted"/>
<dbReference type="SMART" id="SM00198">
    <property type="entry name" value="SCP"/>
    <property type="match status" value="1"/>
</dbReference>
<accession>A0A835XTI7</accession>
<reference evidence="2" key="1">
    <citation type="journal article" date="2020" name="bioRxiv">
        <title>Comparative genomics of Chlamydomonas.</title>
        <authorList>
            <person name="Craig R.J."/>
            <person name="Hasan A.R."/>
            <person name="Ness R.W."/>
            <person name="Keightley P.D."/>
        </authorList>
    </citation>
    <scope>NUCLEOTIDE SEQUENCE</scope>
    <source>
        <strain evidence="2">CCAP 11/70</strain>
    </source>
</reference>
<name>A0A835XTI7_9CHLO</name>
<keyword evidence="3" id="KW-1185">Reference proteome</keyword>
<dbReference type="PRINTS" id="PR00837">
    <property type="entry name" value="V5TPXLIKE"/>
</dbReference>
<dbReference type="SUPFAM" id="SSF55797">
    <property type="entry name" value="PR-1-like"/>
    <property type="match status" value="2"/>
</dbReference>
<dbReference type="EMBL" id="JAEHOE010000124">
    <property type="protein sequence ID" value="KAG2485689.1"/>
    <property type="molecule type" value="Genomic_DNA"/>
</dbReference>
<feature type="domain" description="SCP" evidence="1">
    <location>
        <begin position="60"/>
        <end position="206"/>
    </location>
</feature>
<evidence type="ECO:0000259" key="1">
    <source>
        <dbReference type="SMART" id="SM00198"/>
    </source>
</evidence>
<protein>
    <recommendedName>
        <fullName evidence="1">SCP domain-containing protein</fullName>
    </recommendedName>
</protein>
<dbReference type="Pfam" id="PF00188">
    <property type="entry name" value="CAP"/>
    <property type="match status" value="1"/>
</dbReference>
<dbReference type="InterPro" id="IPR001283">
    <property type="entry name" value="CRISP-related"/>
</dbReference>
<dbReference type="AlphaFoldDB" id="A0A835XTI7"/>
<dbReference type="OrthoDB" id="337038at2759"/>